<organism evidence="2 3">
    <name type="scientific">Chaetomidium leptoderma</name>
    <dbReference type="NCBI Taxonomy" id="669021"/>
    <lineage>
        <taxon>Eukaryota</taxon>
        <taxon>Fungi</taxon>
        <taxon>Dikarya</taxon>
        <taxon>Ascomycota</taxon>
        <taxon>Pezizomycotina</taxon>
        <taxon>Sordariomycetes</taxon>
        <taxon>Sordariomycetidae</taxon>
        <taxon>Sordariales</taxon>
        <taxon>Chaetomiaceae</taxon>
        <taxon>Chaetomidium</taxon>
    </lineage>
</organism>
<protein>
    <submittedName>
        <fullName evidence="2">Uncharacterized protein</fullName>
    </submittedName>
</protein>
<reference evidence="2" key="2">
    <citation type="submission" date="2023-05" db="EMBL/GenBank/DDBJ databases">
        <authorList>
            <consortium name="Lawrence Berkeley National Laboratory"/>
            <person name="Steindorff A."/>
            <person name="Hensen N."/>
            <person name="Bonometti L."/>
            <person name="Westerberg I."/>
            <person name="Brannstrom I.O."/>
            <person name="Guillou S."/>
            <person name="Cros-Aarteil S."/>
            <person name="Calhoun S."/>
            <person name="Haridas S."/>
            <person name="Kuo A."/>
            <person name="Mondo S."/>
            <person name="Pangilinan J."/>
            <person name="Riley R."/>
            <person name="Labutti K."/>
            <person name="Andreopoulos B."/>
            <person name="Lipzen A."/>
            <person name="Chen C."/>
            <person name="Yanf M."/>
            <person name="Daum C."/>
            <person name="Ng V."/>
            <person name="Clum A."/>
            <person name="Ohm R."/>
            <person name="Martin F."/>
            <person name="Silar P."/>
            <person name="Natvig D."/>
            <person name="Lalanne C."/>
            <person name="Gautier V."/>
            <person name="Ament-Velasquez S.L."/>
            <person name="Kruys A."/>
            <person name="Hutchinson M.I."/>
            <person name="Powell A.J."/>
            <person name="Barry K."/>
            <person name="Miller A.N."/>
            <person name="Grigoriev I.V."/>
            <person name="Debuchy R."/>
            <person name="Gladieux P."/>
            <person name="Thoren M.H."/>
            <person name="Johannesson H."/>
        </authorList>
    </citation>
    <scope>NUCLEOTIDE SEQUENCE</scope>
    <source>
        <strain evidence="2">CBS 538.74</strain>
    </source>
</reference>
<feature type="region of interest" description="Disordered" evidence="1">
    <location>
        <begin position="130"/>
        <end position="171"/>
    </location>
</feature>
<evidence type="ECO:0000313" key="3">
    <source>
        <dbReference type="Proteomes" id="UP001302745"/>
    </source>
</evidence>
<name>A0AAN6VRU3_9PEZI</name>
<dbReference type="EMBL" id="MU856863">
    <property type="protein sequence ID" value="KAK4156662.1"/>
    <property type="molecule type" value="Genomic_DNA"/>
</dbReference>
<sequence length="508" mass="57260">MPRIPTDAPASPTEATRLTLPAYSIRASPYIREFTKFISRVHTDAPSNVATEVLEVISGICRQYPSRMQRPSIHDTPAGRAETVDDETIIDTSHDGQDVKMEISVDHNVFPAYSTSHAQRSALLYKQVAPNNPLNLDPNDARSSHPAQPSHPTRPYTPASTPPPNPPSQELVQSSNIRLDIDERYTQLGVPDIYSRAFNLLNGRRISVTKNNRVTEATLTTSQAYDIVNVFFSEMFCTTHKRIQDIAIQDVFNSLSAIARRDTPSTLDYLVQNIDNVKLRNSWEQVRVSLATGDKSSRQYIDYLGLGTPTRGKTFISLAKKALCEEVGISTYKFESYLRNSIVPAALTRHFGPGSLLFFPNNMSGNRHRFRYPSAADEIFSVIKSADTKNLLGSWSKTLRQYIVQPVWDRTPLRLAVGSPAAVDSERYGSSGYIEELEEDELEEDELEEDELEEEELEEDEPEEEELEEEELEEEELEGGGTERPFREQSRGWRCYLGPATRGGKSRH</sequence>
<feature type="region of interest" description="Disordered" evidence="1">
    <location>
        <begin position="424"/>
        <end position="490"/>
    </location>
</feature>
<gene>
    <name evidence="2" type="ORF">C8A00DRAFT_30422</name>
</gene>
<reference evidence="2" key="1">
    <citation type="journal article" date="2023" name="Mol. Phylogenet. Evol.">
        <title>Genome-scale phylogeny and comparative genomics of the fungal order Sordariales.</title>
        <authorList>
            <person name="Hensen N."/>
            <person name="Bonometti L."/>
            <person name="Westerberg I."/>
            <person name="Brannstrom I.O."/>
            <person name="Guillou S."/>
            <person name="Cros-Aarteil S."/>
            <person name="Calhoun S."/>
            <person name="Haridas S."/>
            <person name="Kuo A."/>
            <person name="Mondo S."/>
            <person name="Pangilinan J."/>
            <person name="Riley R."/>
            <person name="LaButti K."/>
            <person name="Andreopoulos B."/>
            <person name="Lipzen A."/>
            <person name="Chen C."/>
            <person name="Yan M."/>
            <person name="Daum C."/>
            <person name="Ng V."/>
            <person name="Clum A."/>
            <person name="Steindorff A."/>
            <person name="Ohm R.A."/>
            <person name="Martin F."/>
            <person name="Silar P."/>
            <person name="Natvig D.O."/>
            <person name="Lalanne C."/>
            <person name="Gautier V."/>
            <person name="Ament-Velasquez S.L."/>
            <person name="Kruys A."/>
            <person name="Hutchinson M.I."/>
            <person name="Powell A.J."/>
            <person name="Barry K."/>
            <person name="Miller A.N."/>
            <person name="Grigoriev I.V."/>
            <person name="Debuchy R."/>
            <person name="Gladieux P."/>
            <person name="Hiltunen Thoren M."/>
            <person name="Johannesson H."/>
        </authorList>
    </citation>
    <scope>NUCLEOTIDE SEQUENCE</scope>
    <source>
        <strain evidence="2">CBS 538.74</strain>
    </source>
</reference>
<feature type="compositionally biased region" description="Acidic residues" evidence="1">
    <location>
        <begin position="435"/>
        <end position="478"/>
    </location>
</feature>
<keyword evidence="3" id="KW-1185">Reference proteome</keyword>
<evidence type="ECO:0000256" key="1">
    <source>
        <dbReference type="SAM" id="MobiDB-lite"/>
    </source>
</evidence>
<dbReference type="Proteomes" id="UP001302745">
    <property type="component" value="Unassembled WGS sequence"/>
</dbReference>
<evidence type="ECO:0000313" key="2">
    <source>
        <dbReference type="EMBL" id="KAK4156662.1"/>
    </source>
</evidence>
<comment type="caution">
    <text evidence="2">The sequence shown here is derived from an EMBL/GenBank/DDBJ whole genome shotgun (WGS) entry which is preliminary data.</text>
</comment>
<accession>A0AAN6VRU3</accession>
<dbReference type="AlphaFoldDB" id="A0AAN6VRU3"/>
<proteinExistence type="predicted"/>